<organism evidence="2 3">
    <name type="scientific">Linnemannia hyalina</name>
    <dbReference type="NCBI Taxonomy" id="64524"/>
    <lineage>
        <taxon>Eukaryota</taxon>
        <taxon>Fungi</taxon>
        <taxon>Fungi incertae sedis</taxon>
        <taxon>Mucoromycota</taxon>
        <taxon>Mortierellomycotina</taxon>
        <taxon>Mortierellomycetes</taxon>
        <taxon>Mortierellales</taxon>
        <taxon>Mortierellaceae</taxon>
        <taxon>Linnemannia</taxon>
    </lineage>
</organism>
<dbReference type="AlphaFoldDB" id="A0A9P8BXL8"/>
<protein>
    <submittedName>
        <fullName evidence="2">Uncharacterized protein</fullName>
    </submittedName>
</protein>
<name>A0A9P8BXL8_9FUNG</name>
<feature type="region of interest" description="Disordered" evidence="1">
    <location>
        <begin position="518"/>
        <end position="539"/>
    </location>
</feature>
<feature type="compositionally biased region" description="Polar residues" evidence="1">
    <location>
        <begin position="210"/>
        <end position="221"/>
    </location>
</feature>
<feature type="region of interest" description="Disordered" evidence="1">
    <location>
        <begin position="117"/>
        <end position="258"/>
    </location>
</feature>
<feature type="compositionally biased region" description="Low complexity" evidence="1">
    <location>
        <begin position="518"/>
        <end position="532"/>
    </location>
</feature>
<dbReference type="Proteomes" id="UP000707451">
    <property type="component" value="Unassembled WGS sequence"/>
</dbReference>
<proteinExistence type="predicted"/>
<feature type="compositionally biased region" description="Low complexity" evidence="1">
    <location>
        <begin position="159"/>
        <end position="198"/>
    </location>
</feature>
<feature type="compositionally biased region" description="Low complexity" evidence="1">
    <location>
        <begin position="443"/>
        <end position="457"/>
    </location>
</feature>
<evidence type="ECO:0000313" key="2">
    <source>
        <dbReference type="EMBL" id="KAG9072115.1"/>
    </source>
</evidence>
<feature type="compositionally biased region" description="Low complexity" evidence="1">
    <location>
        <begin position="222"/>
        <end position="246"/>
    </location>
</feature>
<evidence type="ECO:0000313" key="3">
    <source>
        <dbReference type="Proteomes" id="UP000707451"/>
    </source>
</evidence>
<accession>A0A9P8BXL8</accession>
<sequence length="539" mass="59209">MNRKTGAIKAANALMEIDAASMKRKDRDYDEKQDTRYKKSKADVPATANTAITSTTSDDVNRTTAVSSFYNSPRSVTTNKTAIAPSTPPTITRTLAREHDAALSHPATTSNKLKHRLEEDHQEEESQDHDQEPRKRYKAWSRNRAPSTLSPSSAFNLMSSSSIALSQTSSRRPSSCRRSSSSSAWSTSQLPKSSSPAPCAHPPPAPVDTKQASPKQTLMTLQSATRSPRSSTPQSSSPTPSTIAASESVDTSSYGGDGSWVKVRETAETMIVTIQTRAKKVLSKARQEHNESAQKREVEQRISATTLIVDTPEEHRGDTNSGPLVSMTTNQGQDVNLTKNPKSCYSSDDGEAKEVDEAEFDFELDIRGTQKRNNYLRMRPTYSLHFYTYYSPNGSFVTGCSSSSSWSRRNHPSTTAHVGEVNSTPSFVRQGTRSRQSRHHSSSSDTTGGCDHNNNNNSANPTHLHHLLNSTTMHYDTNENIPPPSYKAPIFNFPCKTRAESVPLILSNNDRTARALRSSNISGSGTNTNTGNHHPFRPM</sequence>
<comment type="caution">
    <text evidence="2">The sequence shown here is derived from an EMBL/GenBank/DDBJ whole genome shotgun (WGS) entry which is preliminary data.</text>
</comment>
<dbReference type="OrthoDB" id="2445930at2759"/>
<feature type="compositionally biased region" description="Polar residues" evidence="1">
    <location>
        <begin position="319"/>
        <end position="346"/>
    </location>
</feature>
<feature type="compositionally biased region" description="Polar residues" evidence="1">
    <location>
        <begin position="144"/>
        <end position="158"/>
    </location>
</feature>
<feature type="compositionally biased region" description="Polar residues" evidence="1">
    <location>
        <begin position="412"/>
        <end position="429"/>
    </location>
</feature>
<reference evidence="2" key="1">
    <citation type="submission" date="2021-06" db="EMBL/GenBank/DDBJ databases">
        <title>Genome Sequence of Mortierella hyaline Strain SCG-10, a Cold-Adapted, Nitrate-Reducing Fungus Isolated from Soil in Minnesota, USA.</title>
        <authorList>
            <person name="Aldossari N."/>
        </authorList>
    </citation>
    <scope>NUCLEOTIDE SEQUENCE</scope>
    <source>
        <strain evidence="2">SCG-10</strain>
    </source>
</reference>
<feature type="region of interest" description="Disordered" evidence="1">
    <location>
        <begin position="313"/>
        <end position="350"/>
    </location>
</feature>
<feature type="region of interest" description="Disordered" evidence="1">
    <location>
        <begin position="401"/>
        <end position="464"/>
    </location>
</feature>
<dbReference type="EMBL" id="JAHRHY010000002">
    <property type="protein sequence ID" value="KAG9072115.1"/>
    <property type="molecule type" value="Genomic_DNA"/>
</dbReference>
<evidence type="ECO:0000256" key="1">
    <source>
        <dbReference type="SAM" id="MobiDB-lite"/>
    </source>
</evidence>
<gene>
    <name evidence="2" type="ORF">KI688_006339</name>
</gene>
<feature type="compositionally biased region" description="Basic and acidic residues" evidence="1">
    <location>
        <begin position="21"/>
        <end position="42"/>
    </location>
</feature>
<keyword evidence="3" id="KW-1185">Reference proteome</keyword>
<feature type="region of interest" description="Disordered" evidence="1">
    <location>
        <begin position="21"/>
        <end position="46"/>
    </location>
</feature>